<protein>
    <submittedName>
        <fullName evidence="1">ERF family protein</fullName>
    </submittedName>
</protein>
<sequence>MSEVIERPMGQNVAEKGQMPPQAATMMQVIASAAANPDCDIEKMQALLNMQSQLIEREARAEFSAAMATACGAIPQVNRNGVVSLGQKGGYKFTKWEDMDKVIRPILAENNLRLSFNTRSSENSGAKVIVGTISHANGQSQSAEIELPLDAGQGRNALQGFGSTISYGKRYCAEMLLNIVRCDEDTDGRYQSRQPTDVITAEQKEEIIGLLQESGKDTGQFLAWVGTKTLDAMTLPQFEKGKRGLLRAINGAVQS</sequence>
<dbReference type="InterPro" id="IPR007499">
    <property type="entry name" value="ERF_bacteria_virus"/>
</dbReference>
<dbReference type="Pfam" id="PF04404">
    <property type="entry name" value="ERF"/>
    <property type="match status" value="1"/>
</dbReference>
<proteinExistence type="predicted"/>
<dbReference type="RefSeq" id="WP_172493480.1">
    <property type="nucleotide sequence ID" value="NZ_BARJ01000012.1"/>
</dbReference>
<accession>A0A829WY03</accession>
<dbReference type="AlphaFoldDB" id="A0A829WY03"/>
<gene>
    <name evidence="1" type="ORF">NBRC3293_2500</name>
</gene>
<comment type="caution">
    <text evidence="1">The sequence shown here is derived from an EMBL/GenBank/DDBJ whole genome shotgun (WGS) entry which is preliminary data.</text>
</comment>
<evidence type="ECO:0000313" key="2">
    <source>
        <dbReference type="Proteomes" id="UP000484858"/>
    </source>
</evidence>
<dbReference type="EMBL" id="BARJ01000012">
    <property type="protein sequence ID" value="GEM18003.1"/>
    <property type="molecule type" value="Genomic_DNA"/>
</dbReference>
<name>A0A829WY03_GLUOY</name>
<organism evidence="1 2">
    <name type="scientific">Gluconobacter oxydans NBRC 3293</name>
    <dbReference type="NCBI Taxonomy" id="1315969"/>
    <lineage>
        <taxon>Bacteria</taxon>
        <taxon>Pseudomonadati</taxon>
        <taxon>Pseudomonadota</taxon>
        <taxon>Alphaproteobacteria</taxon>
        <taxon>Acetobacterales</taxon>
        <taxon>Acetobacteraceae</taxon>
        <taxon>Gluconobacter</taxon>
    </lineage>
</organism>
<evidence type="ECO:0000313" key="1">
    <source>
        <dbReference type="EMBL" id="GEM18003.1"/>
    </source>
</evidence>
<reference evidence="1 2" key="1">
    <citation type="submission" date="2013-04" db="EMBL/GenBank/DDBJ databases">
        <title>Gluconobacter oxydans NBRC 3293 whole genome sequence.</title>
        <authorList>
            <person name="Matsutani M."/>
            <person name="Yakushi T."/>
            <person name="Matsushita K."/>
        </authorList>
    </citation>
    <scope>NUCLEOTIDE SEQUENCE [LARGE SCALE GENOMIC DNA]</scope>
    <source>
        <strain evidence="1 2">NBRC 3293</strain>
    </source>
</reference>
<dbReference type="Proteomes" id="UP000484858">
    <property type="component" value="Unassembled WGS sequence"/>
</dbReference>